<dbReference type="EMBL" id="JADGJW010000401">
    <property type="protein sequence ID" value="KAJ3217973.1"/>
    <property type="molecule type" value="Genomic_DNA"/>
</dbReference>
<dbReference type="InterPro" id="IPR002935">
    <property type="entry name" value="SAM_O-MeTrfase"/>
</dbReference>
<evidence type="ECO:0000313" key="7">
    <source>
        <dbReference type="EMBL" id="KAJ3217973.1"/>
    </source>
</evidence>
<dbReference type="AlphaFoldDB" id="A0AAD5TZH2"/>
<dbReference type="GO" id="GO:0016206">
    <property type="term" value="F:catechol O-methyltransferase activity"/>
    <property type="evidence" value="ECO:0007669"/>
    <property type="project" value="UniProtKB-EC"/>
</dbReference>
<dbReference type="GO" id="GO:0032259">
    <property type="term" value="P:methylation"/>
    <property type="evidence" value="ECO:0007669"/>
    <property type="project" value="UniProtKB-KW"/>
</dbReference>
<evidence type="ECO:0000256" key="2">
    <source>
        <dbReference type="ARBA" id="ARBA00022603"/>
    </source>
</evidence>
<evidence type="ECO:0000256" key="6">
    <source>
        <dbReference type="ARBA" id="ARBA00023453"/>
    </source>
</evidence>
<dbReference type="InterPro" id="IPR029063">
    <property type="entry name" value="SAM-dependent_MTases_sf"/>
</dbReference>
<dbReference type="PANTHER" id="PTHR43836">
    <property type="entry name" value="CATECHOL O-METHYLTRANSFERASE 1-RELATED"/>
    <property type="match status" value="1"/>
</dbReference>
<evidence type="ECO:0000256" key="5">
    <source>
        <dbReference type="ARBA" id="ARBA00022939"/>
    </source>
</evidence>
<dbReference type="Proteomes" id="UP001211065">
    <property type="component" value="Unassembled WGS sequence"/>
</dbReference>
<dbReference type="Gene3D" id="3.40.50.150">
    <property type="entry name" value="Vaccinia Virus protein VP39"/>
    <property type="match status" value="1"/>
</dbReference>
<organism evidence="7 8">
    <name type="scientific">Clydaea vesicula</name>
    <dbReference type="NCBI Taxonomy" id="447962"/>
    <lineage>
        <taxon>Eukaryota</taxon>
        <taxon>Fungi</taxon>
        <taxon>Fungi incertae sedis</taxon>
        <taxon>Chytridiomycota</taxon>
        <taxon>Chytridiomycota incertae sedis</taxon>
        <taxon>Chytridiomycetes</taxon>
        <taxon>Lobulomycetales</taxon>
        <taxon>Lobulomycetaceae</taxon>
        <taxon>Clydaea</taxon>
    </lineage>
</organism>
<name>A0AAD5TZH2_9FUNG</name>
<dbReference type="FunFam" id="3.40.50.150:FF:000054">
    <property type="entry name" value="Catechol O-methyltransferase"/>
    <property type="match status" value="1"/>
</dbReference>
<dbReference type="PANTHER" id="PTHR43836:SF2">
    <property type="entry name" value="CATECHOL O-METHYLTRANSFERASE 1-RELATED"/>
    <property type="match status" value="1"/>
</dbReference>
<comment type="caution">
    <text evidence="7">The sequence shown here is derived from an EMBL/GenBank/DDBJ whole genome shotgun (WGS) entry which is preliminary data.</text>
</comment>
<evidence type="ECO:0000256" key="4">
    <source>
        <dbReference type="ARBA" id="ARBA00022691"/>
    </source>
</evidence>
<keyword evidence="5" id="KW-0128">Catecholamine metabolism</keyword>
<evidence type="ECO:0000313" key="8">
    <source>
        <dbReference type="Proteomes" id="UP001211065"/>
    </source>
</evidence>
<comment type="similarity">
    <text evidence="6">Belongs to the class I-like SAM-binding methyltransferase superfamily. Cation-dependent O-methyltransferase family.</text>
</comment>
<reference evidence="7" key="1">
    <citation type="submission" date="2020-05" db="EMBL/GenBank/DDBJ databases">
        <title>Phylogenomic resolution of chytrid fungi.</title>
        <authorList>
            <person name="Stajich J.E."/>
            <person name="Amses K."/>
            <person name="Simmons R."/>
            <person name="Seto K."/>
            <person name="Myers J."/>
            <person name="Bonds A."/>
            <person name="Quandt C.A."/>
            <person name="Barry K."/>
            <person name="Liu P."/>
            <person name="Grigoriev I."/>
            <person name="Longcore J.E."/>
            <person name="James T.Y."/>
        </authorList>
    </citation>
    <scope>NUCLEOTIDE SEQUENCE</scope>
    <source>
        <strain evidence="7">JEL0476</strain>
    </source>
</reference>
<evidence type="ECO:0000256" key="3">
    <source>
        <dbReference type="ARBA" id="ARBA00022679"/>
    </source>
</evidence>
<keyword evidence="3" id="KW-0808">Transferase</keyword>
<sequence>MTLNREQSCLEYVKANAIKNNPKSVLDAIDKFCYDVKGMMNVGDDKGPIVDGLIFKHKPKVMVELGGYVGYSAIRFGIALSSINPDAKYFSFELNPEYVSIMKELIELSGLKNITVVTGAFASNFQKLKTDFGVDTVDFFFLDHWKDAYLSDIKLIEKEGLLHDDSVVVADNVIYPGAPEYLEYVRGNPNFYHNETITSCLEYTKGKVVDALQVSIYRRI</sequence>
<accession>A0AAD5TZH2</accession>
<protein>
    <recommendedName>
        <fullName evidence="1">catechol O-methyltransferase</fullName>
        <ecNumber evidence="1">2.1.1.6</ecNumber>
    </recommendedName>
</protein>
<dbReference type="Pfam" id="PF01596">
    <property type="entry name" value="Methyltransf_3"/>
    <property type="match status" value="1"/>
</dbReference>
<keyword evidence="4" id="KW-0949">S-adenosyl-L-methionine</keyword>
<gene>
    <name evidence="7" type="ORF">HK099_005283</name>
</gene>
<keyword evidence="8" id="KW-1185">Reference proteome</keyword>
<dbReference type="EC" id="2.1.1.6" evidence="1"/>
<dbReference type="SUPFAM" id="SSF53335">
    <property type="entry name" value="S-adenosyl-L-methionine-dependent methyltransferases"/>
    <property type="match status" value="1"/>
</dbReference>
<keyword evidence="2" id="KW-0489">Methyltransferase</keyword>
<evidence type="ECO:0000256" key="1">
    <source>
        <dbReference type="ARBA" id="ARBA00012880"/>
    </source>
</evidence>
<dbReference type="PROSITE" id="PS51682">
    <property type="entry name" value="SAM_OMT_I"/>
    <property type="match status" value="1"/>
</dbReference>
<dbReference type="GO" id="GO:0006584">
    <property type="term" value="P:catecholamine metabolic process"/>
    <property type="evidence" value="ECO:0007669"/>
    <property type="project" value="UniProtKB-KW"/>
</dbReference>
<proteinExistence type="inferred from homology"/>